<evidence type="ECO:0000313" key="2">
    <source>
        <dbReference type="Proteomes" id="UP000681967"/>
    </source>
</evidence>
<feature type="non-terminal residue" evidence="1">
    <location>
        <position position="1"/>
    </location>
</feature>
<organism evidence="1 2">
    <name type="scientific">Rotaria magnacalcarata</name>
    <dbReference type="NCBI Taxonomy" id="392030"/>
    <lineage>
        <taxon>Eukaryota</taxon>
        <taxon>Metazoa</taxon>
        <taxon>Spiralia</taxon>
        <taxon>Gnathifera</taxon>
        <taxon>Rotifera</taxon>
        <taxon>Eurotatoria</taxon>
        <taxon>Bdelloidea</taxon>
        <taxon>Philodinida</taxon>
        <taxon>Philodinidae</taxon>
        <taxon>Rotaria</taxon>
    </lineage>
</organism>
<sequence length="44" mass="4754">FEAIKMSINLRAISDLTKKTPTMDVKNSEADVANAIKVAPATSY</sequence>
<name>A0A8S2TQ53_9BILA</name>
<protein>
    <submittedName>
        <fullName evidence="1">Uncharacterized protein</fullName>
    </submittedName>
</protein>
<evidence type="ECO:0000313" key="1">
    <source>
        <dbReference type="EMBL" id="CAF4299636.1"/>
    </source>
</evidence>
<accession>A0A8S2TQ53</accession>
<dbReference type="AlphaFoldDB" id="A0A8S2TQ53"/>
<reference evidence="1" key="1">
    <citation type="submission" date="2021-02" db="EMBL/GenBank/DDBJ databases">
        <authorList>
            <person name="Nowell W R."/>
        </authorList>
    </citation>
    <scope>NUCLEOTIDE SEQUENCE</scope>
</reference>
<comment type="caution">
    <text evidence="1">The sequence shown here is derived from an EMBL/GenBank/DDBJ whole genome shotgun (WGS) entry which is preliminary data.</text>
</comment>
<gene>
    <name evidence="1" type="ORF">BYL167_LOCUS27436</name>
</gene>
<proteinExistence type="predicted"/>
<dbReference type="Proteomes" id="UP000681967">
    <property type="component" value="Unassembled WGS sequence"/>
</dbReference>
<dbReference type="EMBL" id="CAJOBH010035392">
    <property type="protein sequence ID" value="CAF4299636.1"/>
    <property type="molecule type" value="Genomic_DNA"/>
</dbReference>